<dbReference type="EC" id="2.5.1.39" evidence="8"/>
<comment type="subcellular location">
    <subcellularLocation>
        <location evidence="2">Membrane</location>
        <topology evidence="2">Multi-pass membrane protein</topology>
    </subcellularLocation>
    <subcellularLocation>
        <location evidence="8">Mitochondrion inner membrane</location>
        <topology evidence="8">Multi-pass membrane protein</topology>
        <orientation evidence="8">Matrix side</orientation>
    </subcellularLocation>
</comment>
<dbReference type="FunFam" id="1.20.120.1780:FF:000001">
    <property type="entry name" value="4-hydroxybenzoate octaprenyltransferase"/>
    <property type="match status" value="1"/>
</dbReference>
<keyword evidence="8" id="KW-0999">Mitochondrion inner membrane</keyword>
<comment type="caution">
    <text evidence="9">The sequence shown here is derived from an EMBL/GenBank/DDBJ whole genome shotgun (WGS) entry which is preliminary data.</text>
</comment>
<keyword evidence="8" id="KW-0831">Ubiquinone biosynthesis</keyword>
<keyword evidence="4 8" id="KW-0808">Transferase</keyword>
<keyword evidence="7 8" id="KW-0472">Membrane</keyword>
<sequence length="371" mass="41034">MSRQKCKVSNKEIPNPLNTGFQFHCSSILPLPAFSSVSPPMNSYSCPNESALLITHHEFCKPTPKFPLGLVSESYRPYLELIRIEKPTGTILMFWPFAWGLTMAAYATSLTPGVYALNLAKALVGAFILRSSACTINDIFDRKVDAGVDRTRNRPLPSGRISVLAATVYLIFQYALGVAFFYLSEDGAAFGVALFQLIPLFAIYPLLKRVTHWPQAWLGLAMNFGFVTAWISVSSTVNYPMLSMAMASCWCWTMLYDTVYACQDIKDDVNMGVRSTAILFGTWIRPLLITCGLAFAMTLAVAGHLNNQGAPFFIISVGGTFIHLVWQFTTVDLDVPKSCGMNFIRNGQLGWIIWGGLALDYIFSLCETATV</sequence>
<gene>
    <name evidence="9" type="ORF">DFH07DRAFT_51308</name>
</gene>
<feature type="transmembrane region" description="Helical" evidence="8">
    <location>
        <begin position="161"/>
        <end position="182"/>
    </location>
</feature>
<evidence type="ECO:0000313" key="10">
    <source>
        <dbReference type="Proteomes" id="UP001215280"/>
    </source>
</evidence>
<organism evidence="9 10">
    <name type="scientific">Mycena maculata</name>
    <dbReference type="NCBI Taxonomy" id="230809"/>
    <lineage>
        <taxon>Eukaryota</taxon>
        <taxon>Fungi</taxon>
        <taxon>Dikarya</taxon>
        <taxon>Basidiomycota</taxon>
        <taxon>Agaricomycotina</taxon>
        <taxon>Agaricomycetes</taxon>
        <taxon>Agaricomycetidae</taxon>
        <taxon>Agaricales</taxon>
        <taxon>Marasmiineae</taxon>
        <taxon>Mycenaceae</taxon>
        <taxon>Mycena</taxon>
    </lineage>
</organism>
<feature type="transmembrane region" description="Helical" evidence="8">
    <location>
        <begin position="309"/>
        <end position="328"/>
    </location>
</feature>
<reference evidence="9" key="1">
    <citation type="submission" date="2023-03" db="EMBL/GenBank/DDBJ databases">
        <title>Massive genome expansion in bonnet fungi (Mycena s.s.) driven by repeated elements and novel gene families across ecological guilds.</title>
        <authorList>
            <consortium name="Lawrence Berkeley National Laboratory"/>
            <person name="Harder C.B."/>
            <person name="Miyauchi S."/>
            <person name="Viragh M."/>
            <person name="Kuo A."/>
            <person name="Thoen E."/>
            <person name="Andreopoulos B."/>
            <person name="Lu D."/>
            <person name="Skrede I."/>
            <person name="Drula E."/>
            <person name="Henrissat B."/>
            <person name="Morin E."/>
            <person name="Kohler A."/>
            <person name="Barry K."/>
            <person name="LaButti K."/>
            <person name="Morin E."/>
            <person name="Salamov A."/>
            <person name="Lipzen A."/>
            <person name="Mereny Z."/>
            <person name="Hegedus B."/>
            <person name="Baldrian P."/>
            <person name="Stursova M."/>
            <person name="Weitz H."/>
            <person name="Taylor A."/>
            <person name="Grigoriev I.V."/>
            <person name="Nagy L.G."/>
            <person name="Martin F."/>
            <person name="Kauserud H."/>
        </authorList>
    </citation>
    <scope>NUCLEOTIDE SEQUENCE</scope>
    <source>
        <strain evidence="9">CBHHK188m</strain>
    </source>
</reference>
<evidence type="ECO:0000256" key="5">
    <source>
        <dbReference type="ARBA" id="ARBA00022692"/>
    </source>
</evidence>
<accession>A0AAD7IGI2</accession>
<comment type="function">
    <text evidence="8">Catalyzes the prenylation of para-hydroxybenzoate (PHB) with an all-trans polyprenyl group. Mediates the second step in the final reaction sequence of coenzyme Q (CoQ) biosynthesis, which is the condensation of the polyisoprenoid side chain with PHB, generating the first membrane-bound Q intermediate.</text>
</comment>
<dbReference type="EMBL" id="JARJLG010000121">
    <property type="protein sequence ID" value="KAJ7741761.1"/>
    <property type="molecule type" value="Genomic_DNA"/>
</dbReference>
<keyword evidence="5 8" id="KW-0812">Transmembrane</keyword>
<comment type="similarity">
    <text evidence="3 8">Belongs to the UbiA prenyltransferase family.</text>
</comment>
<dbReference type="GO" id="GO:0008412">
    <property type="term" value="F:4-hydroxybenzoate polyprenyltransferase activity"/>
    <property type="evidence" value="ECO:0007669"/>
    <property type="project" value="UniProtKB-EC"/>
</dbReference>
<evidence type="ECO:0000256" key="7">
    <source>
        <dbReference type="ARBA" id="ARBA00023136"/>
    </source>
</evidence>
<feature type="transmembrane region" description="Helical" evidence="8">
    <location>
        <begin position="89"/>
        <end position="107"/>
    </location>
</feature>
<dbReference type="GO" id="GO:0005743">
    <property type="term" value="C:mitochondrial inner membrane"/>
    <property type="evidence" value="ECO:0007669"/>
    <property type="project" value="UniProtKB-SubCell"/>
</dbReference>
<dbReference type="InterPro" id="IPR044878">
    <property type="entry name" value="UbiA_sf"/>
</dbReference>
<keyword evidence="8" id="KW-0414">Isoprene biosynthesis</keyword>
<dbReference type="InterPro" id="IPR000537">
    <property type="entry name" value="UbiA_prenyltransferase"/>
</dbReference>
<dbReference type="GO" id="GO:0006744">
    <property type="term" value="P:ubiquinone biosynthetic process"/>
    <property type="evidence" value="ECO:0007669"/>
    <property type="project" value="UniProtKB-UniRule"/>
</dbReference>
<feature type="transmembrane region" description="Helical" evidence="8">
    <location>
        <begin position="119"/>
        <end position="140"/>
    </location>
</feature>
<dbReference type="Pfam" id="PF01040">
    <property type="entry name" value="UbiA"/>
    <property type="match status" value="1"/>
</dbReference>
<protein>
    <recommendedName>
        <fullName evidence="8">4-hydroxybenzoate polyprenyltransferase, mitochondrial</fullName>
        <shortName evidence="8">4-HB polyprenyltransferase</shortName>
        <ecNumber evidence="8">2.5.1.39</ecNumber>
    </recommendedName>
    <alternativeName>
        <fullName evidence="8">Para-hydroxybenzoate--polyprenyltransferase</fullName>
        <shortName evidence="8">PHB:PPT</shortName>
        <shortName evidence="8">PHB:polyprenyltransferase</shortName>
    </alternativeName>
</protein>
<feature type="transmembrane region" description="Helical" evidence="8">
    <location>
        <begin position="349"/>
        <end position="370"/>
    </location>
</feature>
<feature type="transmembrane region" description="Helical" evidence="8">
    <location>
        <begin position="216"/>
        <end position="233"/>
    </location>
</feature>
<keyword evidence="8" id="KW-0496">Mitochondrion</keyword>
<dbReference type="GO" id="GO:0008299">
    <property type="term" value="P:isoprenoid biosynthetic process"/>
    <property type="evidence" value="ECO:0007669"/>
    <property type="project" value="UniProtKB-UniRule"/>
</dbReference>
<dbReference type="Proteomes" id="UP001215280">
    <property type="component" value="Unassembled WGS sequence"/>
</dbReference>
<dbReference type="Gene3D" id="1.20.120.1780">
    <property type="entry name" value="UbiA prenyltransferase"/>
    <property type="match status" value="1"/>
</dbReference>
<keyword evidence="6 8" id="KW-1133">Transmembrane helix</keyword>
<evidence type="ECO:0000313" key="9">
    <source>
        <dbReference type="EMBL" id="KAJ7741761.1"/>
    </source>
</evidence>
<evidence type="ECO:0000256" key="2">
    <source>
        <dbReference type="ARBA" id="ARBA00004141"/>
    </source>
</evidence>
<evidence type="ECO:0000256" key="4">
    <source>
        <dbReference type="ARBA" id="ARBA00022679"/>
    </source>
</evidence>
<evidence type="ECO:0000256" key="8">
    <source>
        <dbReference type="HAMAP-Rule" id="MF_03189"/>
    </source>
</evidence>
<keyword evidence="10" id="KW-1185">Reference proteome</keyword>
<dbReference type="HAMAP" id="MF_01635">
    <property type="entry name" value="UbiA"/>
    <property type="match status" value="1"/>
</dbReference>
<comment type="pathway">
    <text evidence="8">Cofactor biosynthesis; ubiquinone biosynthesis.</text>
</comment>
<comment type="cofactor">
    <cofactor evidence="1 8">
        <name>Mg(2+)</name>
        <dbReference type="ChEBI" id="CHEBI:18420"/>
    </cofactor>
</comment>
<evidence type="ECO:0000256" key="3">
    <source>
        <dbReference type="ARBA" id="ARBA00005985"/>
    </source>
</evidence>
<evidence type="ECO:0000256" key="6">
    <source>
        <dbReference type="ARBA" id="ARBA00022989"/>
    </source>
</evidence>
<name>A0AAD7IGI2_9AGAR</name>
<dbReference type="PANTHER" id="PTHR11048">
    <property type="entry name" value="PRENYLTRANSFERASES"/>
    <property type="match status" value="1"/>
</dbReference>
<dbReference type="Gene3D" id="1.10.357.140">
    <property type="entry name" value="UbiA prenyltransferase"/>
    <property type="match status" value="1"/>
</dbReference>
<comment type="catalytic activity">
    <reaction evidence="8">
        <text>an all-trans-polyprenyl diphosphate + 4-hydroxybenzoate = a 4-hydroxy-3-(all-trans-polyprenyl)benzoate + diphosphate</text>
        <dbReference type="Rhea" id="RHEA:44504"/>
        <dbReference type="Rhea" id="RHEA-COMP:9514"/>
        <dbReference type="Rhea" id="RHEA-COMP:9564"/>
        <dbReference type="ChEBI" id="CHEBI:17879"/>
        <dbReference type="ChEBI" id="CHEBI:33019"/>
        <dbReference type="ChEBI" id="CHEBI:58914"/>
        <dbReference type="ChEBI" id="CHEBI:78396"/>
        <dbReference type="EC" id="2.5.1.39"/>
    </reaction>
</comment>
<dbReference type="InterPro" id="IPR039653">
    <property type="entry name" value="Prenyltransferase"/>
</dbReference>
<dbReference type="CDD" id="cd13959">
    <property type="entry name" value="PT_UbiA_COQ2"/>
    <property type="match status" value="1"/>
</dbReference>
<feature type="transmembrane region" description="Helical" evidence="8">
    <location>
        <begin position="188"/>
        <end position="207"/>
    </location>
</feature>
<feature type="transmembrane region" description="Helical" evidence="8">
    <location>
        <begin position="283"/>
        <end position="303"/>
    </location>
</feature>
<dbReference type="PANTHER" id="PTHR11048:SF28">
    <property type="entry name" value="4-HYDROXYBENZOATE POLYPRENYLTRANSFERASE, MITOCHONDRIAL"/>
    <property type="match status" value="1"/>
</dbReference>
<dbReference type="InterPro" id="IPR006370">
    <property type="entry name" value="HB_polyprenyltransferase-like"/>
</dbReference>
<dbReference type="AlphaFoldDB" id="A0AAD7IGI2"/>
<evidence type="ECO:0000256" key="1">
    <source>
        <dbReference type="ARBA" id="ARBA00001946"/>
    </source>
</evidence>
<proteinExistence type="inferred from homology"/>